<dbReference type="EMBL" id="UYYB01134178">
    <property type="protein sequence ID" value="VDM84886.1"/>
    <property type="molecule type" value="Genomic_DNA"/>
</dbReference>
<feature type="region of interest" description="Disordered" evidence="1">
    <location>
        <begin position="1"/>
        <end position="49"/>
    </location>
</feature>
<feature type="non-terminal residue" evidence="2">
    <location>
        <position position="1"/>
    </location>
</feature>
<evidence type="ECO:0000313" key="3">
    <source>
        <dbReference type="Proteomes" id="UP000270094"/>
    </source>
</evidence>
<name>A0A3P7JND4_STRVU</name>
<gene>
    <name evidence="2" type="ORF">SVUK_LOCUS19884</name>
</gene>
<dbReference type="OrthoDB" id="5870708at2759"/>
<proteinExistence type="predicted"/>
<accession>A0A3P7JND4</accession>
<evidence type="ECO:0000256" key="1">
    <source>
        <dbReference type="SAM" id="MobiDB-lite"/>
    </source>
</evidence>
<dbReference type="AlphaFoldDB" id="A0A3P7JND4"/>
<protein>
    <submittedName>
        <fullName evidence="2">Uncharacterized protein</fullName>
    </submittedName>
</protein>
<sequence length="71" mass="8350">SKEEDWHPEEQQIIEEEDHSAAEGYQADREDSSRQNSVERNEAVAPPTTDIAQYGFDFKFWLFTKNRCRVS</sequence>
<organism evidence="2 3">
    <name type="scientific">Strongylus vulgaris</name>
    <name type="common">Blood worm</name>
    <dbReference type="NCBI Taxonomy" id="40348"/>
    <lineage>
        <taxon>Eukaryota</taxon>
        <taxon>Metazoa</taxon>
        <taxon>Ecdysozoa</taxon>
        <taxon>Nematoda</taxon>
        <taxon>Chromadorea</taxon>
        <taxon>Rhabditida</taxon>
        <taxon>Rhabditina</taxon>
        <taxon>Rhabditomorpha</taxon>
        <taxon>Strongyloidea</taxon>
        <taxon>Strongylidae</taxon>
        <taxon>Strongylus</taxon>
    </lineage>
</organism>
<reference evidence="2 3" key="1">
    <citation type="submission" date="2018-11" db="EMBL/GenBank/DDBJ databases">
        <authorList>
            <consortium name="Pathogen Informatics"/>
        </authorList>
    </citation>
    <scope>NUCLEOTIDE SEQUENCE [LARGE SCALE GENOMIC DNA]</scope>
</reference>
<evidence type="ECO:0000313" key="2">
    <source>
        <dbReference type="EMBL" id="VDM84886.1"/>
    </source>
</evidence>
<keyword evidence="3" id="KW-1185">Reference proteome</keyword>
<dbReference type="Proteomes" id="UP000270094">
    <property type="component" value="Unassembled WGS sequence"/>
</dbReference>
<feature type="compositionally biased region" description="Basic and acidic residues" evidence="1">
    <location>
        <begin position="1"/>
        <end position="10"/>
    </location>
</feature>
<feature type="compositionally biased region" description="Basic and acidic residues" evidence="1">
    <location>
        <begin position="26"/>
        <end position="42"/>
    </location>
</feature>